<dbReference type="EMBL" id="QBLH01002183">
    <property type="protein sequence ID" value="TGZ49261.1"/>
    <property type="molecule type" value="Genomic_DNA"/>
</dbReference>
<feature type="non-terminal residue" evidence="2">
    <location>
        <position position="125"/>
    </location>
</feature>
<evidence type="ECO:0000313" key="3">
    <source>
        <dbReference type="Proteomes" id="UP000310200"/>
    </source>
</evidence>
<protein>
    <submittedName>
        <fullName evidence="2">Uncharacterized protein</fullName>
    </submittedName>
</protein>
<keyword evidence="1" id="KW-0472">Membrane</keyword>
<accession>A0A4S2KI91</accession>
<name>A0A4S2KI91_9HYME</name>
<comment type="caution">
    <text evidence="2">The sequence shown here is derived from an EMBL/GenBank/DDBJ whole genome shotgun (WGS) entry which is preliminary data.</text>
</comment>
<dbReference type="AlphaFoldDB" id="A0A4S2KI91"/>
<evidence type="ECO:0000313" key="2">
    <source>
        <dbReference type="EMBL" id="TGZ49261.1"/>
    </source>
</evidence>
<feature type="transmembrane region" description="Helical" evidence="1">
    <location>
        <begin position="20"/>
        <end position="37"/>
    </location>
</feature>
<organism evidence="2 3">
    <name type="scientific">Temnothorax longispinosus</name>
    <dbReference type="NCBI Taxonomy" id="300112"/>
    <lineage>
        <taxon>Eukaryota</taxon>
        <taxon>Metazoa</taxon>
        <taxon>Ecdysozoa</taxon>
        <taxon>Arthropoda</taxon>
        <taxon>Hexapoda</taxon>
        <taxon>Insecta</taxon>
        <taxon>Pterygota</taxon>
        <taxon>Neoptera</taxon>
        <taxon>Endopterygota</taxon>
        <taxon>Hymenoptera</taxon>
        <taxon>Apocrita</taxon>
        <taxon>Aculeata</taxon>
        <taxon>Formicoidea</taxon>
        <taxon>Formicidae</taxon>
        <taxon>Myrmicinae</taxon>
        <taxon>Temnothorax</taxon>
    </lineage>
</organism>
<gene>
    <name evidence="2" type="ORF">DBV15_10999</name>
</gene>
<keyword evidence="1" id="KW-1133">Transmembrane helix</keyword>
<evidence type="ECO:0000256" key="1">
    <source>
        <dbReference type="SAM" id="Phobius"/>
    </source>
</evidence>
<dbReference type="Proteomes" id="UP000310200">
    <property type="component" value="Unassembled WGS sequence"/>
</dbReference>
<reference evidence="2 3" key="1">
    <citation type="journal article" date="2019" name="Philos. Trans. R. Soc. Lond., B, Biol. Sci.">
        <title>Ant behaviour and brain gene expression of defending hosts depend on the ecological success of the intruding social parasite.</title>
        <authorList>
            <person name="Kaur R."/>
            <person name="Stoldt M."/>
            <person name="Jongepier E."/>
            <person name="Feldmeyer B."/>
            <person name="Menzel F."/>
            <person name="Bornberg-Bauer E."/>
            <person name="Foitzik S."/>
        </authorList>
    </citation>
    <scope>NUCLEOTIDE SEQUENCE [LARGE SCALE GENOMIC DNA]</scope>
    <source>
        <tissue evidence="2">Whole body</tissue>
    </source>
</reference>
<keyword evidence="1" id="KW-0812">Transmembrane</keyword>
<sequence>MLLDDGRRHRLTRDPTTAFFDIRLLFFIIVVYVTALRREISNATITRSDDRGFPRRTPSLAAKPVDRVTLGRHNSTVHLLLLTLVIIVKRLLLLLHQCHHTHALRAGGRHFDNTKFTIDLQPGAV</sequence>
<keyword evidence="3" id="KW-1185">Reference proteome</keyword>
<proteinExistence type="predicted"/>